<dbReference type="InterPro" id="IPR034397">
    <property type="entry name" value="Prp24_RRM1"/>
</dbReference>
<evidence type="ECO:0000256" key="6">
    <source>
        <dbReference type="ARBA" id="ARBA00023242"/>
    </source>
</evidence>
<evidence type="ECO:0000256" key="5">
    <source>
        <dbReference type="ARBA" id="ARBA00023187"/>
    </source>
</evidence>
<evidence type="ECO:0000313" key="12">
    <source>
        <dbReference type="Proteomes" id="UP001219933"/>
    </source>
</evidence>
<organism evidence="11 12">
    <name type="scientific">Malassezia cuniculi</name>
    <dbReference type="NCBI Taxonomy" id="948313"/>
    <lineage>
        <taxon>Eukaryota</taxon>
        <taxon>Fungi</taxon>
        <taxon>Dikarya</taxon>
        <taxon>Basidiomycota</taxon>
        <taxon>Ustilaginomycotina</taxon>
        <taxon>Malasseziomycetes</taxon>
        <taxon>Malasseziales</taxon>
        <taxon>Malasseziaceae</taxon>
        <taxon>Malassezia</taxon>
    </lineage>
</organism>
<keyword evidence="4" id="KW-0694">RNA-binding</keyword>
<dbReference type="SUPFAM" id="SSF48452">
    <property type="entry name" value="TPR-like"/>
    <property type="match status" value="2"/>
</dbReference>
<feature type="domain" description="RRM" evidence="10">
    <location>
        <begin position="668"/>
        <end position="740"/>
    </location>
</feature>
<dbReference type="CDD" id="cd12296">
    <property type="entry name" value="RRM1_Prp24"/>
    <property type="match status" value="1"/>
</dbReference>
<evidence type="ECO:0000259" key="10">
    <source>
        <dbReference type="SMART" id="SM00360"/>
    </source>
</evidence>
<protein>
    <recommendedName>
        <fullName evidence="8">U4/U6 snRNA-associated-splicing factor PRP24</fullName>
    </recommendedName>
</protein>
<evidence type="ECO:0000313" key="11">
    <source>
        <dbReference type="EMBL" id="WFD34057.1"/>
    </source>
</evidence>
<dbReference type="InterPro" id="IPR011990">
    <property type="entry name" value="TPR-like_helical_dom_sf"/>
</dbReference>
<evidence type="ECO:0000256" key="4">
    <source>
        <dbReference type="ARBA" id="ARBA00022884"/>
    </source>
</evidence>
<feature type="domain" description="RRM" evidence="10">
    <location>
        <begin position="852"/>
        <end position="924"/>
    </location>
</feature>
<evidence type="ECO:0000256" key="7">
    <source>
        <dbReference type="ARBA" id="ARBA00093374"/>
    </source>
</evidence>
<dbReference type="SMART" id="SM00360">
    <property type="entry name" value="RRM"/>
    <property type="match status" value="4"/>
</dbReference>
<feature type="region of interest" description="Disordered" evidence="9">
    <location>
        <begin position="206"/>
        <end position="234"/>
    </location>
</feature>
<dbReference type="GO" id="GO:0005688">
    <property type="term" value="C:U6 snRNP"/>
    <property type="evidence" value="ECO:0007669"/>
    <property type="project" value="UniProtKB-ARBA"/>
</dbReference>
<feature type="domain" description="RRM" evidence="10">
    <location>
        <begin position="586"/>
        <end position="662"/>
    </location>
</feature>
<dbReference type="InterPro" id="IPR035979">
    <property type="entry name" value="RBD_domain_sf"/>
</dbReference>
<feature type="region of interest" description="Disordered" evidence="9">
    <location>
        <begin position="539"/>
        <end position="582"/>
    </location>
</feature>
<dbReference type="InterPro" id="IPR012677">
    <property type="entry name" value="Nucleotide-bd_a/b_plait_sf"/>
</dbReference>
<dbReference type="CDD" id="cd00590">
    <property type="entry name" value="RRM_SF"/>
    <property type="match status" value="1"/>
</dbReference>
<dbReference type="AlphaFoldDB" id="A0AAF0EWI5"/>
<dbReference type="GO" id="GO:0003723">
    <property type="term" value="F:RNA binding"/>
    <property type="evidence" value="ECO:0007669"/>
    <property type="project" value="UniProtKB-KW"/>
</dbReference>
<dbReference type="Proteomes" id="UP001219933">
    <property type="component" value="Chromosome 1"/>
</dbReference>
<keyword evidence="6" id="KW-0539">Nucleus</keyword>
<keyword evidence="2" id="KW-0507">mRNA processing</keyword>
<keyword evidence="12" id="KW-1185">Reference proteome</keyword>
<feature type="compositionally biased region" description="Low complexity" evidence="9">
    <location>
        <begin position="951"/>
        <end position="961"/>
    </location>
</feature>
<dbReference type="InterPro" id="IPR000504">
    <property type="entry name" value="RRM_dom"/>
</dbReference>
<comment type="function">
    <text evidence="7">Functions as a recycling factor of the spliceosome, a machinery that forms on each precursor-messenger RNA (pre-mRNA) and catalyzes the removal of introns. Chaperones the re-annealing of U4 and U6 snRNAs (small nuclear RNAs) released from previous rounds of splicing, an initial step in reforming the U4/U6-U5 tri-snRNP (small nuclear ribonucleoprotein) that can reassemble into another spliceosome complex; this step involves binding U6 and facilitating the unwinding of the U6 internal stem loop, followed by base-pairing of U6 to U4.</text>
</comment>
<gene>
    <name evidence="11" type="primary">PRP24</name>
    <name evidence="11" type="ORF">MCUN1_000885</name>
</gene>
<dbReference type="Pfam" id="PF00076">
    <property type="entry name" value="RRM_1"/>
    <property type="match status" value="3"/>
</dbReference>
<dbReference type="SUPFAM" id="SSF54928">
    <property type="entry name" value="RNA-binding domain, RBD"/>
    <property type="match status" value="3"/>
</dbReference>
<dbReference type="Gene3D" id="3.30.70.330">
    <property type="match status" value="3"/>
</dbReference>
<name>A0AAF0EWI5_9BASI</name>
<keyword evidence="5" id="KW-0508">mRNA splicing</keyword>
<evidence type="ECO:0000256" key="1">
    <source>
        <dbReference type="ARBA" id="ARBA00004123"/>
    </source>
</evidence>
<keyword evidence="3" id="KW-0677">Repeat</keyword>
<dbReference type="Gene3D" id="1.25.40.10">
    <property type="entry name" value="Tetratricopeptide repeat domain"/>
    <property type="match status" value="2"/>
</dbReference>
<feature type="domain" description="RRM" evidence="10">
    <location>
        <begin position="759"/>
        <end position="831"/>
    </location>
</feature>
<dbReference type="GO" id="GO:0008380">
    <property type="term" value="P:RNA splicing"/>
    <property type="evidence" value="ECO:0007669"/>
    <property type="project" value="UniProtKB-KW"/>
</dbReference>
<evidence type="ECO:0000256" key="8">
    <source>
        <dbReference type="ARBA" id="ARBA00093627"/>
    </source>
</evidence>
<dbReference type="GO" id="GO:0006397">
    <property type="term" value="P:mRNA processing"/>
    <property type="evidence" value="ECO:0007669"/>
    <property type="project" value="UniProtKB-KW"/>
</dbReference>
<sequence length="976" mass="108162">MCKLHPWTALQGPEVDEHGAYAPSAIDALAPLPAELVSEEATRDALRELYGRCAWHPDSAKVWGLYMHFEFGLLANDKSSTQLETVRAAYVARLDVPHANLNDIFTQFSSFVSENYRADEYEGVMSNANKHYAAAQRLWEARESYEHSLATYDDWSRYLAWQGYQVKTTRTSRDKSALSSLEELGNTLYRRALYALGEYPLAQSADDDAPLAVPPTPEHEKELKKAKGRKSTKAREKELEQAKIALRERLAPIESIWLDYCALVDAPKADAVAVLDVCRSAVRALPSSGRLWAVYIRSLVKFQQSKAQVEQVYDLAVNGGVVAEVGGASSYVALLQANVDAVRTFETRDAASEAGVPPSDVVLVADLDRFMRVYEALVSAIAAAGQLSDRDASLTLERQTVDWVERAIRALHAAGPEAAEGLFPLADSIWDGALTSQPDNATAHLEAALYWKRRDDDRRARLIFRSAAHSKSIEDRVPILDAWVQFEHERGDVGDIQHAEQRAKVEKERIWRQWYKKYQAQAATQAVSDAVYVQAPDVAETAEPMDTGELQTKRKHEEETPVDDEAETKRSRTEQPEPPRDREYSAVIVSNLPADVSEGEIRSFFRECGVIYEINGPRQVTDAAAESGATCAALVEFTDREAASSALTRTLKRIHDAQVVVSKSYQCTLYVTNFPPDTDDDGIRERFGKYGPIFDVRWPSRRFMQSRRFCYVQYTQPEAANAALQEHGAHWNGEHPLQVFISNPAHKKARSDADANQKELFVSGLPRSITADEVREFFAAHAPVVDVRLPERPDGKSRGIAFVDFSSALDARRAMQATNSTKLKGRLIAVVLADAGRSRTAPTSDPEWRSRSVRVVGLPPDAQEALIQQAVEKATGSGSVRRVFWTPGAEGVRDALVELSDASTAGRAVLAADATYGEHPLTFAAYTPNEHTNRPTRGRGRGRGRGGFSGLGHSHSHTSTTPKGQDDFRAMLNIKK</sequence>
<comment type="subcellular location">
    <subcellularLocation>
        <location evidence="1">Nucleus</location>
    </subcellularLocation>
</comment>
<evidence type="ECO:0000256" key="2">
    <source>
        <dbReference type="ARBA" id="ARBA00022664"/>
    </source>
</evidence>
<reference evidence="11" key="1">
    <citation type="submission" date="2023-03" db="EMBL/GenBank/DDBJ databases">
        <title>Mating type loci evolution in Malassezia.</title>
        <authorList>
            <person name="Coelho M.A."/>
        </authorList>
    </citation>
    <scope>NUCLEOTIDE SEQUENCE</scope>
    <source>
        <strain evidence="11">CBS 11721</strain>
    </source>
</reference>
<dbReference type="EMBL" id="CP119877">
    <property type="protein sequence ID" value="WFD34057.1"/>
    <property type="molecule type" value="Genomic_DNA"/>
</dbReference>
<feature type="region of interest" description="Disordered" evidence="9">
    <location>
        <begin position="926"/>
        <end position="976"/>
    </location>
</feature>
<dbReference type="FunFam" id="3.30.70.330:FF:000365">
    <property type="entry name" value="U4/U6 snRNA-associated-splicing factor PRP24"/>
    <property type="match status" value="1"/>
</dbReference>
<feature type="compositionally biased region" description="Basic residues" evidence="9">
    <location>
        <begin position="934"/>
        <end position="944"/>
    </location>
</feature>
<evidence type="ECO:0000256" key="9">
    <source>
        <dbReference type="SAM" id="MobiDB-lite"/>
    </source>
</evidence>
<dbReference type="PANTHER" id="PTHR24012">
    <property type="entry name" value="RNA BINDING PROTEIN"/>
    <property type="match status" value="1"/>
</dbReference>
<feature type="compositionally biased region" description="Basic and acidic residues" evidence="9">
    <location>
        <begin position="567"/>
        <end position="582"/>
    </location>
</feature>
<evidence type="ECO:0000256" key="3">
    <source>
        <dbReference type="ARBA" id="ARBA00022737"/>
    </source>
</evidence>
<accession>A0AAF0EWI5</accession>
<proteinExistence type="predicted"/>